<dbReference type="Proteomes" id="UP000829447">
    <property type="component" value="Linkage Group LG29"/>
</dbReference>
<dbReference type="EMBL" id="CM040482">
    <property type="protein sequence ID" value="MCI4395371.1"/>
    <property type="molecule type" value="Genomic_DNA"/>
</dbReference>
<evidence type="ECO:0000313" key="2">
    <source>
        <dbReference type="Proteomes" id="UP000829447"/>
    </source>
</evidence>
<organism evidence="1 2">
    <name type="scientific">Pangasianodon gigas</name>
    <name type="common">Mekong giant catfish</name>
    <name type="synonym">Pangasius gigas</name>
    <dbReference type="NCBI Taxonomy" id="30993"/>
    <lineage>
        <taxon>Eukaryota</taxon>
        <taxon>Metazoa</taxon>
        <taxon>Chordata</taxon>
        <taxon>Craniata</taxon>
        <taxon>Vertebrata</taxon>
        <taxon>Euteleostomi</taxon>
        <taxon>Actinopterygii</taxon>
        <taxon>Neopterygii</taxon>
        <taxon>Teleostei</taxon>
        <taxon>Ostariophysi</taxon>
        <taxon>Siluriformes</taxon>
        <taxon>Pangasiidae</taxon>
        <taxon>Pangasianodon</taxon>
    </lineage>
</organism>
<gene>
    <name evidence="1" type="ORF">PGIGA_G00179550</name>
</gene>
<reference evidence="1 2" key="1">
    <citation type="journal article" date="2022" name="bioRxiv">
        <title>An ancient truncated duplication of the anti-Mullerian hormone receptor type 2 gene is a potential conserved master sex determinant in the Pangasiidae catfish family.</title>
        <authorList>
            <person name="Wen M."/>
            <person name="Pan Q."/>
            <person name="Jouanno E."/>
            <person name="Montfort J."/>
            <person name="Zahm M."/>
            <person name="Cabau C."/>
            <person name="Klopp C."/>
            <person name="Iampietro C."/>
            <person name="Roques C."/>
            <person name="Bouchez O."/>
            <person name="Castinel A."/>
            <person name="Donnadieu C."/>
            <person name="Parrinello H."/>
            <person name="Poncet C."/>
            <person name="Belmonte E."/>
            <person name="Gautier V."/>
            <person name="Avarre J.-C."/>
            <person name="Dugue R."/>
            <person name="Gustiano R."/>
            <person name="Ha T.T.T."/>
            <person name="Campet M."/>
            <person name="Sriphairoj K."/>
            <person name="Ribolli J."/>
            <person name="de Almeida F.L."/>
            <person name="Desvignes T."/>
            <person name="Postlethwait J.H."/>
            <person name="Bucao C.F."/>
            <person name="Robinson-Rechavi M."/>
            <person name="Bobe J."/>
            <person name="Herpin A."/>
            <person name="Guiguen Y."/>
        </authorList>
    </citation>
    <scope>NUCLEOTIDE SEQUENCE [LARGE SCALE GENOMIC DNA]</scope>
    <source>
        <strain evidence="1">YG-Dec2019</strain>
    </source>
</reference>
<sequence length="1606" mass="179722">MNPSVRRKLSDGKTGLSRAKDSKSEEHEGKPGTASVSLPSSPSREEEPGPENSTEASRRAGRSKEAQCGSSSDDDAEKTLFITVDNEQSCPRQSGKTKRGVKRKREMSETGSQQQQQQQQEDELQPDVEIDQELDRELENKSRQHNLTSANVRSIIHEVITNEHVVAMMKAAINETEPVPLFEPKMTRSKLKEVVEKGVVIPTWNISPIKKPSKLKGPQFVDIPLEEEDSSDEEYHPDEEEEDETAEDTLLESDLESTASSPRGTRLNLNRSYSEYDAENSCSPRQSLRRSQHVRVAVVPMGPPPPPQGPEPPRPQTECSFMEKLHAVDEELAIGSDCMDSYQSLTSNGEEGEESLMAFRTRSKRPLRDVPLGRLEAELRAPDITPDMYEFGSAPEDREWTRWLQGLMNSDVENEEEGDDDDDPEYNFLADIDEPDVEDYRNDKAVRITKKEVNDLMEELFDAFQDELGGQDEEGQEEEEKEEEDTLQQDPPSILETIQYEDPLADILNKRYRTVKEQLDAIRKRKALLESKGVSIPPKCPTGPASLYLSSTQKLRLQQHIQQHVQLLTQVNMMSRSVDGLQTEACTAQQFLSELQFFAQQGEQAQQVMDPGFVSIFRACNLQPALSLLEELDQSPKSVTQDPCPVFPGSQIPADLAWLMVTRPVFLYPQLLPLVRARPFSQKGPFTSAENCLVVLGHQHLKGTVNPLKLTCQYLLAARNFICLRVYVRSACHKQRPNFIKRYFLEGKCPPMPLACEKVSPSDQRPPVERETRLMPRWLSENLKLIHEEVRKYNLQLSSPQHANPEENSASKEDLSSPSYSFPPGTHYPPSLPESLALALKPRPLPVPASCRKKASRVPSSHTTTQSKPPPSTKDVEKALSRLPPLLPKFANQNVKPDQNVTSVSKKQKIKCRTNSANSAGKIRVAANNVTNSSEQNQGKLIITLPTAPVTSSTETQIKVPSAATIGPSQGNVIMTLPTALICPTPSATLVAQTPSSFTPLVKEHMSQGCGTLLKLSMGQRPNLNPLSVSSQIFLLPPGCVVTNSANVNPDHSQKSLITAKNVAQETGLEDLEGSLGNLPERMAVCQANRNLTSGSEGNNDQENDEMETKVHEEELECGDEDFREPFLTLSESSGSPAPSLSGEDDAMETVMDRGVEDVEEQRQRASQTSIPTWLNEQPCGTEGEKDEREYAGMQEEKSRSMADITSPASVTSEMSLPELQETMEKLSKLASDPEEKRLSREEKSDSCATGEDIAESELLHDDLSDDDPRRDIKDVAFAQAYLEKVCEALQVVPGKVEDFLNVLYEFESNPDGRTAVELFVRLKPVLSDWPELLRDFAAFLHPEQAQECGLLEEQQAFERSQRFLRQLERTFGEHSIHYRRVVRTLQQGLPKSHRGSEEMKAQIALLFRDHTHLLEEYWVFYEQLHSTVQRGSDDEDEEEDEVETDSMPTAQIVHSVEESQRLEKAENQTNQSHIQSTNVISPNTESCSAGTEMTDKQSREEDPQSHLKASQSPVCAKNSSRMPSGEKIVLWTREADRVILTTCQQRGACQSTFTSIAAQLGNKTATEVGARYQDLIKLFHKSTKQHHSSHMDTEGQFHPTEEKPD</sequence>
<comment type="caution">
    <text evidence="1">The sequence shown here is derived from an EMBL/GenBank/DDBJ whole genome shotgun (WGS) entry which is preliminary data.</text>
</comment>
<keyword evidence="2" id="KW-1185">Reference proteome</keyword>
<proteinExistence type="predicted"/>
<name>A0ACC5XW77_PANGG</name>
<evidence type="ECO:0000313" key="1">
    <source>
        <dbReference type="EMBL" id="MCI4395371.1"/>
    </source>
</evidence>
<accession>A0ACC5XW77</accession>
<protein>
    <submittedName>
        <fullName evidence="1">Uncharacterized protein</fullName>
    </submittedName>
</protein>